<dbReference type="SUPFAM" id="SSF46689">
    <property type="entry name" value="Homeodomain-like"/>
    <property type="match status" value="1"/>
</dbReference>
<sequence length="507" mass="57171">MPRGSGEATATRLGINHNTVSSIWKGLINQGSYAWKKAARVGRKLHYAQHHVIQLVQGVPQEQESTIRDISVATGHLMGTTCRNLKSQQSSAMAAANIVHLDEKWFNADKDHRKVYLTKGEAPEGRACKSKRFLPKVIFLAAVTRPQYDAGGNLVFDGEIGMWPFITKTPAARSSRNRSAGALVTTLVNVNAADQREATTCNIDNKAKHRRSNLRPPKFPELDGQLAAWVEAANTNNVCITGPLIKQMALRLAIVLGISQFRASQGWLFKFQRRHNLWVHRLHGESASVDPSVTNAGCKSLLLETQFYDARDVSNMDETGIIYKAQPKTSMSRKPLFGLKKDKCRIYVALTANVDGSHSMSAQELRLYYHSNRKAWMTIALFSEWIMELNEEMKRRNRTILLLLDQVVRADVGNVRVLMLPRNTTSVLQSMDAVIISTFKMYYKKRQLDHAIQIVDTITGGGFVTDKQRKNPYACDMLQAMRWRGMKYRHLQLEIAGLTLVSYLKCR</sequence>
<dbReference type="VEuPathDB" id="FungiDB:H257_13182"/>
<dbReference type="InterPro" id="IPR036397">
    <property type="entry name" value="RNaseH_sf"/>
</dbReference>
<proteinExistence type="predicted"/>
<dbReference type="Gene3D" id="3.30.420.10">
    <property type="entry name" value="Ribonuclease H-like superfamily/Ribonuclease H"/>
    <property type="match status" value="1"/>
</dbReference>
<dbReference type="PANTHER" id="PTHR19303:SF73">
    <property type="entry name" value="PROTEIN PDC2"/>
    <property type="match status" value="1"/>
</dbReference>
<dbReference type="AlphaFoldDB" id="W4FXK6"/>
<feature type="domain" description="HTH CENPB-type" evidence="2">
    <location>
        <begin position="210"/>
        <end position="281"/>
    </location>
</feature>
<keyword evidence="1" id="KW-0238">DNA-binding</keyword>
<dbReference type="GeneID" id="20815178"/>
<accession>W4FXK6</accession>
<dbReference type="Gene3D" id="1.10.10.60">
    <property type="entry name" value="Homeodomain-like"/>
    <property type="match status" value="1"/>
</dbReference>
<gene>
    <name evidence="3" type="ORF">H257_13182</name>
</gene>
<dbReference type="Pfam" id="PF03221">
    <property type="entry name" value="HTH_Tnp_Tc5"/>
    <property type="match status" value="1"/>
</dbReference>
<dbReference type="STRING" id="112090.W4FXK6"/>
<dbReference type="InterPro" id="IPR006600">
    <property type="entry name" value="HTH_CenpB_DNA-bd_dom"/>
</dbReference>
<dbReference type="OrthoDB" id="75249at2759"/>
<organism evidence="3">
    <name type="scientific">Aphanomyces astaci</name>
    <name type="common">Crayfish plague agent</name>
    <dbReference type="NCBI Taxonomy" id="112090"/>
    <lineage>
        <taxon>Eukaryota</taxon>
        <taxon>Sar</taxon>
        <taxon>Stramenopiles</taxon>
        <taxon>Oomycota</taxon>
        <taxon>Saprolegniomycetes</taxon>
        <taxon>Saprolegniales</taxon>
        <taxon>Verrucalvaceae</taxon>
        <taxon>Aphanomyces</taxon>
    </lineage>
</organism>
<dbReference type="SMART" id="SM00674">
    <property type="entry name" value="CENPB"/>
    <property type="match status" value="1"/>
</dbReference>
<evidence type="ECO:0000313" key="3">
    <source>
        <dbReference type="EMBL" id="ETV71519.1"/>
    </source>
</evidence>
<dbReference type="PROSITE" id="PS51253">
    <property type="entry name" value="HTH_CENPB"/>
    <property type="match status" value="1"/>
</dbReference>
<dbReference type="GO" id="GO:0005634">
    <property type="term" value="C:nucleus"/>
    <property type="evidence" value="ECO:0007669"/>
    <property type="project" value="TreeGrafter"/>
</dbReference>
<dbReference type="InterPro" id="IPR009057">
    <property type="entry name" value="Homeodomain-like_sf"/>
</dbReference>
<dbReference type="Pfam" id="PF03184">
    <property type="entry name" value="DDE_1"/>
    <property type="match status" value="1"/>
</dbReference>
<protein>
    <recommendedName>
        <fullName evidence="2">HTH CENPB-type domain-containing protein</fullName>
    </recommendedName>
</protein>
<reference evidence="3" key="1">
    <citation type="submission" date="2013-12" db="EMBL/GenBank/DDBJ databases">
        <title>The Genome Sequence of Aphanomyces astaci APO3.</title>
        <authorList>
            <consortium name="The Broad Institute Genomics Platform"/>
            <person name="Russ C."/>
            <person name="Tyler B."/>
            <person name="van West P."/>
            <person name="Dieguez-Uribeondo J."/>
            <person name="Young S.K."/>
            <person name="Zeng Q."/>
            <person name="Gargeya S."/>
            <person name="Fitzgerald M."/>
            <person name="Abouelleil A."/>
            <person name="Alvarado L."/>
            <person name="Chapman S.B."/>
            <person name="Gainer-Dewar J."/>
            <person name="Goldberg J."/>
            <person name="Griggs A."/>
            <person name="Gujja S."/>
            <person name="Hansen M."/>
            <person name="Howarth C."/>
            <person name="Imamovic A."/>
            <person name="Ireland A."/>
            <person name="Larimer J."/>
            <person name="McCowan C."/>
            <person name="Murphy C."/>
            <person name="Pearson M."/>
            <person name="Poon T.W."/>
            <person name="Priest M."/>
            <person name="Roberts A."/>
            <person name="Saif S."/>
            <person name="Shea T."/>
            <person name="Sykes S."/>
            <person name="Wortman J."/>
            <person name="Nusbaum C."/>
            <person name="Birren B."/>
        </authorList>
    </citation>
    <scope>NUCLEOTIDE SEQUENCE [LARGE SCALE GENOMIC DNA]</scope>
    <source>
        <strain evidence="3">APO3</strain>
    </source>
</reference>
<evidence type="ECO:0000256" key="1">
    <source>
        <dbReference type="ARBA" id="ARBA00023125"/>
    </source>
</evidence>
<dbReference type="InterPro" id="IPR004875">
    <property type="entry name" value="DDE_SF_endonuclease_dom"/>
</dbReference>
<dbReference type="EMBL" id="KI913159">
    <property type="protein sequence ID" value="ETV71519.1"/>
    <property type="molecule type" value="Genomic_DNA"/>
</dbReference>
<dbReference type="GO" id="GO:0003677">
    <property type="term" value="F:DNA binding"/>
    <property type="evidence" value="ECO:0007669"/>
    <property type="project" value="UniProtKB-KW"/>
</dbReference>
<evidence type="ECO:0000259" key="2">
    <source>
        <dbReference type="PROSITE" id="PS51253"/>
    </source>
</evidence>
<name>W4FXK6_APHAT</name>
<dbReference type="InterPro" id="IPR050863">
    <property type="entry name" value="CenT-Element_Derived"/>
</dbReference>
<dbReference type="RefSeq" id="XP_009838952.1">
    <property type="nucleotide sequence ID" value="XM_009840650.1"/>
</dbReference>
<dbReference type="PANTHER" id="PTHR19303">
    <property type="entry name" value="TRANSPOSON"/>
    <property type="match status" value="1"/>
</dbReference>